<keyword evidence="1" id="KW-0732">Signal</keyword>
<gene>
    <name evidence="2" type="ORF">CT0861_02592</name>
</gene>
<keyword evidence="3" id="KW-1185">Reference proteome</keyword>
<dbReference type="EMBL" id="LFIV01000180">
    <property type="protein sequence ID" value="KZL66369.1"/>
    <property type="molecule type" value="Genomic_DNA"/>
</dbReference>
<evidence type="ECO:0000256" key="1">
    <source>
        <dbReference type="SAM" id="SignalP"/>
    </source>
</evidence>
<evidence type="ECO:0000313" key="3">
    <source>
        <dbReference type="Proteomes" id="UP000076552"/>
    </source>
</evidence>
<name>A0A166P457_9PEZI</name>
<feature type="signal peptide" evidence="1">
    <location>
        <begin position="1"/>
        <end position="20"/>
    </location>
</feature>
<sequence length="224" mass="23482">MRVSNIVASLSSATLATAMALPFLSIPIGSVTTASIPVASPTNTAVPFSSEATALLTKLAAIDTAITTIKSSIGKFQPKNNNVLDVVEIAKSLGDNGILNLAINNALLQTQSLNIKLTSDESQRITDFFKTNLASHYADALTLLAAKKDDLKNASLKNSGLLDTLLGGNNFLDTISNGLQLGLVKQDTLSAALIKILDPAYQSVFSEVASIIQKILDGSIRVVV</sequence>
<accession>A0A166P457</accession>
<comment type="caution">
    <text evidence="2">The sequence shown here is derived from an EMBL/GenBank/DDBJ whole genome shotgun (WGS) entry which is preliminary data.</text>
</comment>
<evidence type="ECO:0000313" key="2">
    <source>
        <dbReference type="EMBL" id="KZL66369.1"/>
    </source>
</evidence>
<feature type="chain" id="PRO_5007878071" evidence="1">
    <location>
        <begin position="21"/>
        <end position="224"/>
    </location>
</feature>
<proteinExistence type="predicted"/>
<protein>
    <submittedName>
        <fullName evidence="2">Uncharacterized protein</fullName>
    </submittedName>
</protein>
<dbReference type="Proteomes" id="UP000076552">
    <property type="component" value="Unassembled WGS sequence"/>
</dbReference>
<reference evidence="2 3" key="1">
    <citation type="submission" date="2015-06" db="EMBL/GenBank/DDBJ databases">
        <title>Survival trade-offs in plant roots during colonization by closely related pathogenic and mutualistic fungi.</title>
        <authorList>
            <person name="Hacquard S."/>
            <person name="Kracher B."/>
            <person name="Hiruma K."/>
            <person name="Weinman A."/>
            <person name="Muench P."/>
            <person name="Garrido Oter R."/>
            <person name="Ver Loren van Themaat E."/>
            <person name="Dallerey J.-F."/>
            <person name="Damm U."/>
            <person name="Henrissat B."/>
            <person name="Lespinet O."/>
            <person name="Thon M."/>
            <person name="Kemen E."/>
            <person name="McHardy A.C."/>
            <person name="Schulze-Lefert P."/>
            <person name="O'Connell R.J."/>
        </authorList>
    </citation>
    <scope>NUCLEOTIDE SEQUENCE [LARGE SCALE GENOMIC DNA]</scope>
    <source>
        <strain evidence="2 3">0861</strain>
    </source>
</reference>
<dbReference type="AlphaFoldDB" id="A0A166P457"/>
<organism evidence="2 3">
    <name type="scientific">Colletotrichum tofieldiae</name>
    <dbReference type="NCBI Taxonomy" id="708197"/>
    <lineage>
        <taxon>Eukaryota</taxon>
        <taxon>Fungi</taxon>
        <taxon>Dikarya</taxon>
        <taxon>Ascomycota</taxon>
        <taxon>Pezizomycotina</taxon>
        <taxon>Sordariomycetes</taxon>
        <taxon>Hypocreomycetidae</taxon>
        <taxon>Glomerellales</taxon>
        <taxon>Glomerellaceae</taxon>
        <taxon>Colletotrichum</taxon>
        <taxon>Colletotrichum spaethianum species complex</taxon>
    </lineage>
</organism>